<dbReference type="AlphaFoldDB" id="A0A2T3W8R9"/>
<dbReference type="RefSeq" id="WP_107137517.1">
    <property type="nucleotide sequence ID" value="NZ_PYSV01000006.1"/>
</dbReference>
<keyword evidence="3" id="KW-1185">Reference proteome</keyword>
<dbReference type="InterPro" id="IPR011006">
    <property type="entry name" value="CheY-like_superfamily"/>
</dbReference>
<proteinExistence type="predicted"/>
<protein>
    <recommendedName>
        <fullName evidence="1">PatA-like N-terminal domain-containing protein</fullName>
    </recommendedName>
</protein>
<comment type="caution">
    <text evidence="2">The sequence shown here is derived from an EMBL/GenBank/DDBJ whole genome shotgun (WGS) entry which is preliminary data.</text>
</comment>
<reference evidence="2 3" key="1">
    <citation type="submission" date="2018-03" db="EMBL/GenBank/DDBJ databases">
        <title>Draft genome of Deinococcus sp. OD32.</title>
        <authorList>
            <person name="Wang X.-P."/>
            <person name="Du Z.-J."/>
        </authorList>
    </citation>
    <scope>NUCLEOTIDE SEQUENCE [LARGE SCALE GENOMIC DNA]</scope>
    <source>
        <strain evidence="2 3">OD32</strain>
    </source>
</reference>
<dbReference type="Proteomes" id="UP000240317">
    <property type="component" value="Unassembled WGS sequence"/>
</dbReference>
<evidence type="ECO:0000313" key="3">
    <source>
        <dbReference type="Proteomes" id="UP000240317"/>
    </source>
</evidence>
<dbReference type="SUPFAM" id="SSF52172">
    <property type="entry name" value="CheY-like"/>
    <property type="match status" value="1"/>
</dbReference>
<evidence type="ECO:0000313" key="2">
    <source>
        <dbReference type="EMBL" id="PTA68289.1"/>
    </source>
</evidence>
<organism evidence="2 3">
    <name type="scientific">Deinococcus arcticus</name>
    <dbReference type="NCBI Taxonomy" id="2136176"/>
    <lineage>
        <taxon>Bacteria</taxon>
        <taxon>Thermotogati</taxon>
        <taxon>Deinococcota</taxon>
        <taxon>Deinococci</taxon>
        <taxon>Deinococcales</taxon>
        <taxon>Deinococcaceae</taxon>
        <taxon>Deinococcus</taxon>
    </lineage>
</organism>
<feature type="domain" description="PatA-like N-terminal" evidence="1">
    <location>
        <begin position="136"/>
        <end position="239"/>
    </location>
</feature>
<sequence>MSPDPSAGCLVVSPQLSRALSHAALIEVAGMSAATAAGGLHALTQIERERPPLVVIDPALDDLSPADLHEILRDDPASAETVVLIPGAQLPGRYGGPFDVVVPAGLTAPEGLARALARMPGLSAPTWDDPEAAALEGQLSDLGLTDVLLCAQDLQLSGLLLVHLGAQPAHLVLRRGEIIDAECGARAPTQAVPFLLSVRAEGDFRFHLLSPDALDGYPRQITLPTARLLMEAAVHVDHAHAADPLASALEAS</sequence>
<evidence type="ECO:0000259" key="1">
    <source>
        <dbReference type="Pfam" id="PF14332"/>
    </source>
</evidence>
<dbReference type="OrthoDB" id="68099at2"/>
<gene>
    <name evidence="2" type="ORF">C8263_07520</name>
</gene>
<dbReference type="Pfam" id="PF14332">
    <property type="entry name" value="DUF4388"/>
    <property type="match status" value="1"/>
</dbReference>
<dbReference type="EMBL" id="PYSV01000006">
    <property type="protein sequence ID" value="PTA68289.1"/>
    <property type="molecule type" value="Genomic_DNA"/>
</dbReference>
<name>A0A2T3W8R9_9DEIO</name>
<dbReference type="InterPro" id="IPR025497">
    <property type="entry name" value="PatA-like_N"/>
</dbReference>
<accession>A0A2T3W8R9</accession>